<dbReference type="Proteomes" id="UP000502345">
    <property type="component" value="Chromosome"/>
</dbReference>
<dbReference type="EMBL" id="CP124545">
    <property type="protein sequence ID" value="WGV47714.1"/>
    <property type="molecule type" value="Genomic_DNA"/>
</dbReference>
<evidence type="ECO:0000313" key="6">
    <source>
        <dbReference type="Proteomes" id="UP000627573"/>
    </source>
</evidence>
<keyword evidence="6" id="KW-1185">Reference proteome</keyword>
<evidence type="ECO:0000313" key="3">
    <source>
        <dbReference type="EMBL" id="QIP41421.1"/>
    </source>
</evidence>
<proteinExistence type="predicted"/>
<dbReference type="Proteomes" id="UP000627573">
    <property type="component" value="Unassembled WGS sequence"/>
</dbReference>
<reference evidence="3 5" key="1">
    <citation type="submission" date="2020-03" db="EMBL/GenBank/DDBJ databases">
        <title>Screen low temperature-resistant strains for efficient degradation of petroleum hydrocarbons under the low temperature.</title>
        <authorList>
            <person name="Wang Y."/>
            <person name="Chen J."/>
        </authorList>
    </citation>
    <scope>NUCLEOTIDE SEQUENCE [LARGE SCALE GENOMIC DNA]</scope>
    <source>
        <strain evidence="3 5">KB1</strain>
    </source>
</reference>
<dbReference type="STRING" id="1833.XU06_18650"/>
<dbReference type="Pfam" id="PF19853">
    <property type="entry name" value="DUF6328"/>
    <property type="match status" value="1"/>
</dbReference>
<dbReference type="AlphaFoldDB" id="A0A0C3A8M3"/>
<dbReference type="RefSeq" id="WP_003941357.1">
    <property type="nucleotide sequence ID" value="NZ_AP018733.1"/>
</dbReference>
<sequence length="153" mass="16754">MNETGETPPQQLARNFNELLQELRVALSGVQILFAFLLAVAFTERYEEASAYIRGIHLVTVILVAISFGFLMAPAVWHRMLFRRGHRENILPVANRFALCGIAFLAASMTGTVLLIAEVAVGGVAAKVLAACAAIMFTALWFLVPSFIDRTKS</sequence>
<feature type="transmembrane region" description="Helical" evidence="1">
    <location>
        <begin position="97"/>
        <end position="116"/>
    </location>
</feature>
<dbReference type="KEGG" id="reb:XU06_18650"/>
<feature type="transmembrane region" description="Helical" evidence="1">
    <location>
        <begin position="23"/>
        <end position="43"/>
    </location>
</feature>
<evidence type="ECO:0000313" key="5">
    <source>
        <dbReference type="Proteomes" id="UP000502345"/>
    </source>
</evidence>
<keyword evidence="1" id="KW-0812">Transmembrane</keyword>
<dbReference type="Proteomes" id="UP001230933">
    <property type="component" value="Chromosome"/>
</dbReference>
<feature type="transmembrane region" description="Helical" evidence="1">
    <location>
        <begin position="55"/>
        <end position="77"/>
    </location>
</feature>
<name>A0A0C3A8M3_RHOER</name>
<gene>
    <name evidence="3" type="ORF">G9444_4177</name>
    <name evidence="2" type="ORF">I3517_13070</name>
    <name evidence="4" type="ORF">QIE55_19440</name>
</gene>
<dbReference type="EMBL" id="JAECSB010000038">
    <property type="protein sequence ID" value="MBH5143545.1"/>
    <property type="molecule type" value="Genomic_DNA"/>
</dbReference>
<organism evidence="2 6">
    <name type="scientific">Rhodococcus erythropolis</name>
    <name type="common">Arthrobacter picolinophilus</name>
    <dbReference type="NCBI Taxonomy" id="1833"/>
    <lineage>
        <taxon>Bacteria</taxon>
        <taxon>Bacillati</taxon>
        <taxon>Actinomycetota</taxon>
        <taxon>Actinomycetes</taxon>
        <taxon>Mycobacteriales</taxon>
        <taxon>Nocardiaceae</taxon>
        <taxon>Rhodococcus</taxon>
        <taxon>Rhodococcus erythropolis group</taxon>
    </lineage>
</organism>
<feature type="transmembrane region" description="Helical" evidence="1">
    <location>
        <begin position="128"/>
        <end position="148"/>
    </location>
</feature>
<dbReference type="OMA" id="APAVWHR"/>
<dbReference type="GeneID" id="57486116"/>
<keyword evidence="1" id="KW-0472">Membrane</keyword>
<reference evidence="2 6" key="2">
    <citation type="submission" date="2020-12" db="EMBL/GenBank/DDBJ databases">
        <title>Draft genome sequence of furan degrading bacterial strain FUR100.</title>
        <authorList>
            <person name="Woiski C."/>
        </authorList>
    </citation>
    <scope>NUCLEOTIDE SEQUENCE [LARGE SCALE GENOMIC DNA]</scope>
    <source>
        <strain evidence="2 6">FUR100</strain>
    </source>
</reference>
<evidence type="ECO:0000313" key="2">
    <source>
        <dbReference type="EMBL" id="MBH5143545.1"/>
    </source>
</evidence>
<accession>A0A0C3A8M3</accession>
<dbReference type="EMBL" id="CP050124">
    <property type="protein sequence ID" value="QIP41421.1"/>
    <property type="molecule type" value="Genomic_DNA"/>
</dbReference>
<reference evidence="4" key="3">
    <citation type="submission" date="2023-08" db="EMBL/GenBank/DDBJ databases">
        <title>Isolation and Characterization of Rhodococcus erythropolis MGMM8.</title>
        <authorList>
            <person name="Diabankana R.G.C."/>
            <person name="Afordoanyi D.M."/>
            <person name="Validov S.Z."/>
        </authorList>
    </citation>
    <scope>NUCLEOTIDE SEQUENCE</scope>
    <source>
        <strain evidence="4">MGMM8</strain>
    </source>
</reference>
<evidence type="ECO:0000256" key="1">
    <source>
        <dbReference type="SAM" id="Phobius"/>
    </source>
</evidence>
<evidence type="ECO:0000313" key="4">
    <source>
        <dbReference type="EMBL" id="WGV47714.1"/>
    </source>
</evidence>
<dbReference type="OrthoDB" id="3625784at2"/>
<keyword evidence="1" id="KW-1133">Transmembrane helix</keyword>
<protein>
    <submittedName>
        <fullName evidence="3">Conserved hypothetical membrane protein</fullName>
    </submittedName>
    <submittedName>
        <fullName evidence="4">DUF6328 family protein</fullName>
    </submittedName>
</protein>
<dbReference type="InterPro" id="IPR046291">
    <property type="entry name" value="DUF6328"/>
</dbReference>